<evidence type="ECO:0000259" key="2">
    <source>
        <dbReference type="Pfam" id="PF14690"/>
    </source>
</evidence>
<dbReference type="PANTHER" id="PTHR33498">
    <property type="entry name" value="TRANSPOSASE FOR INSERTION SEQUENCE ELEMENT IS1557"/>
    <property type="match status" value="1"/>
</dbReference>
<proteinExistence type="predicted"/>
<dbReference type="InterPro" id="IPR002560">
    <property type="entry name" value="Transposase_DDE"/>
</dbReference>
<dbReference type="InterPro" id="IPR047951">
    <property type="entry name" value="Transpos_ISL3"/>
</dbReference>
<dbReference type="PANTHER" id="PTHR33498:SF1">
    <property type="entry name" value="TRANSPOSASE FOR INSERTION SEQUENCE ELEMENT IS1557"/>
    <property type="match status" value="1"/>
</dbReference>
<protein>
    <recommendedName>
        <fullName evidence="5">Transposase</fullName>
    </recommendedName>
</protein>
<evidence type="ECO:0008006" key="5">
    <source>
        <dbReference type="Google" id="ProtNLM"/>
    </source>
</evidence>
<keyword evidence="4" id="KW-1185">Reference proteome</keyword>
<dbReference type="InterPro" id="IPR029261">
    <property type="entry name" value="Transposase_Znf"/>
</dbReference>
<gene>
    <name evidence="3" type="ORF">GCM10023187_29340</name>
</gene>
<dbReference type="Proteomes" id="UP001500936">
    <property type="component" value="Unassembled WGS sequence"/>
</dbReference>
<evidence type="ECO:0000313" key="3">
    <source>
        <dbReference type="EMBL" id="GAA4408025.1"/>
    </source>
</evidence>
<organism evidence="3 4">
    <name type="scientific">Nibrella viscosa</name>
    <dbReference type="NCBI Taxonomy" id="1084524"/>
    <lineage>
        <taxon>Bacteria</taxon>
        <taxon>Pseudomonadati</taxon>
        <taxon>Bacteroidota</taxon>
        <taxon>Cytophagia</taxon>
        <taxon>Cytophagales</taxon>
        <taxon>Spirosomataceae</taxon>
        <taxon>Nibrella</taxon>
    </lineage>
</organism>
<comment type="caution">
    <text evidence="3">The sequence shown here is derived from an EMBL/GenBank/DDBJ whole genome shotgun (WGS) entry which is preliminary data.</text>
</comment>
<evidence type="ECO:0000259" key="1">
    <source>
        <dbReference type="Pfam" id="PF01610"/>
    </source>
</evidence>
<dbReference type="NCBIfam" id="NF033550">
    <property type="entry name" value="transpos_ISL3"/>
    <property type="match status" value="1"/>
</dbReference>
<dbReference type="Pfam" id="PF14690">
    <property type="entry name" value="Zn_ribbon_ISL3"/>
    <property type="match status" value="1"/>
</dbReference>
<dbReference type="EMBL" id="BAABHB010000005">
    <property type="protein sequence ID" value="GAA4408025.1"/>
    <property type="molecule type" value="Genomic_DNA"/>
</dbReference>
<sequence>MDLSSILPEHFQLTDQYVGEIDIQIGLVATQTVGRCPDCQMPANKVHSFYQRTLTDLPICGKAVFLRLHLRKFFCHNTNCARKIFAQTAPAYFCPYARRLNRAEQPLQAIALQTGARPAARICALTGQPVSHSTLLRISHKTVVQTQHMPKRVGVDDFAFRKGRRYGTILIDLDRHQPIDVLPDREGKTLEDWLGLHPGIELVTRDRSSVYANAITKACPHAVQPGGRGRSRPVAFVG</sequence>
<dbReference type="Pfam" id="PF01610">
    <property type="entry name" value="DDE_Tnp_ISL3"/>
    <property type="match status" value="1"/>
</dbReference>
<accession>A0ABP8KJM1</accession>
<reference evidence="4" key="1">
    <citation type="journal article" date="2019" name="Int. J. Syst. Evol. Microbiol.">
        <title>The Global Catalogue of Microorganisms (GCM) 10K type strain sequencing project: providing services to taxonomists for standard genome sequencing and annotation.</title>
        <authorList>
            <consortium name="The Broad Institute Genomics Platform"/>
            <consortium name="The Broad Institute Genome Sequencing Center for Infectious Disease"/>
            <person name="Wu L."/>
            <person name="Ma J."/>
        </authorList>
    </citation>
    <scope>NUCLEOTIDE SEQUENCE [LARGE SCALE GENOMIC DNA]</scope>
    <source>
        <strain evidence="4">JCM 17925</strain>
    </source>
</reference>
<feature type="domain" description="Transposase IS204/IS1001/IS1096/IS1165 DDE" evidence="1">
    <location>
        <begin position="153"/>
        <end position="223"/>
    </location>
</feature>
<evidence type="ECO:0000313" key="4">
    <source>
        <dbReference type="Proteomes" id="UP001500936"/>
    </source>
</evidence>
<feature type="domain" description="Transposase IS204/IS1001/IS1096/IS1165 zinc-finger" evidence="2">
    <location>
        <begin position="33"/>
        <end position="77"/>
    </location>
</feature>
<dbReference type="RefSeq" id="WP_345268387.1">
    <property type="nucleotide sequence ID" value="NZ_BAABHB010000005.1"/>
</dbReference>
<name>A0ABP8KJM1_9BACT</name>